<keyword evidence="9 12" id="KW-0472">Membrane</keyword>
<dbReference type="Pfam" id="PF07715">
    <property type="entry name" value="Plug"/>
    <property type="match status" value="1"/>
</dbReference>
<dbReference type="Proteomes" id="UP000255417">
    <property type="component" value="Unassembled WGS sequence"/>
</dbReference>
<keyword evidence="7" id="KW-0677">Repeat</keyword>
<keyword evidence="19" id="KW-1185">Reference proteome</keyword>
<keyword evidence="5 12" id="KW-0812">Transmembrane</keyword>
<dbReference type="PANTHER" id="PTHR30069:SF29">
    <property type="entry name" value="HEMOGLOBIN AND HEMOGLOBIN-HAPTOGLOBIN-BINDING PROTEIN 1-RELATED"/>
    <property type="match status" value="1"/>
</dbReference>
<dbReference type="EMBL" id="UGTA01000001">
    <property type="protein sequence ID" value="SUB58464.1"/>
    <property type="molecule type" value="Genomic_DNA"/>
</dbReference>
<dbReference type="PANTHER" id="PTHR30069">
    <property type="entry name" value="TONB-DEPENDENT OUTER MEMBRANE RECEPTOR"/>
    <property type="match status" value="1"/>
</dbReference>
<evidence type="ECO:0000256" key="9">
    <source>
        <dbReference type="ARBA" id="ARBA00023136"/>
    </source>
</evidence>
<keyword evidence="10" id="KW-0675">Receptor</keyword>
<evidence type="ECO:0000313" key="19">
    <source>
        <dbReference type="Proteomes" id="UP000255417"/>
    </source>
</evidence>
<feature type="domain" description="TonB-dependent receptor plug" evidence="17">
    <location>
        <begin position="58"/>
        <end position="167"/>
    </location>
</feature>
<keyword evidence="3 12" id="KW-0813">Transport</keyword>
<accession>A0A379C873</accession>
<evidence type="ECO:0000256" key="12">
    <source>
        <dbReference type="PROSITE-ProRule" id="PRU01360"/>
    </source>
</evidence>
<dbReference type="InterPro" id="IPR010917">
    <property type="entry name" value="TonB_rcpt_CS"/>
</dbReference>
<keyword evidence="4 12" id="KW-1134">Transmembrane beta strand</keyword>
<dbReference type="PROSITE" id="PS52016">
    <property type="entry name" value="TONB_DEPENDENT_REC_3"/>
    <property type="match status" value="1"/>
</dbReference>
<dbReference type="GO" id="GO:0044718">
    <property type="term" value="P:siderophore transmembrane transport"/>
    <property type="evidence" value="ECO:0007669"/>
    <property type="project" value="TreeGrafter"/>
</dbReference>
<dbReference type="Gene3D" id="2.170.130.10">
    <property type="entry name" value="TonB-dependent receptor, plug domain"/>
    <property type="match status" value="1"/>
</dbReference>
<feature type="chain" id="PRO_5016590070" evidence="15">
    <location>
        <begin position="36"/>
        <end position="1082"/>
    </location>
</feature>
<dbReference type="AlphaFoldDB" id="A0A379C873"/>
<dbReference type="InterPro" id="IPR039426">
    <property type="entry name" value="TonB-dep_rcpt-like"/>
</dbReference>
<evidence type="ECO:0000256" key="6">
    <source>
        <dbReference type="ARBA" id="ARBA00022729"/>
    </source>
</evidence>
<name>A0A379C873_9PAST</name>
<evidence type="ECO:0000256" key="10">
    <source>
        <dbReference type="ARBA" id="ARBA00023170"/>
    </source>
</evidence>
<dbReference type="PROSITE" id="PS01156">
    <property type="entry name" value="TONB_DEPENDENT_REC_2"/>
    <property type="match status" value="1"/>
</dbReference>
<organism evidence="18 19">
    <name type="scientific">Phocoenobacter uteri</name>
    <dbReference type="NCBI Taxonomy" id="146806"/>
    <lineage>
        <taxon>Bacteria</taxon>
        <taxon>Pseudomonadati</taxon>
        <taxon>Pseudomonadota</taxon>
        <taxon>Gammaproteobacteria</taxon>
        <taxon>Pasteurellales</taxon>
        <taxon>Pasteurellaceae</taxon>
        <taxon>Phocoenobacter</taxon>
    </lineage>
</organism>
<evidence type="ECO:0000256" key="13">
    <source>
        <dbReference type="PROSITE-ProRule" id="PRU10144"/>
    </source>
</evidence>
<dbReference type="InterPro" id="IPR000531">
    <property type="entry name" value="Beta-barrel_TonB"/>
</dbReference>
<evidence type="ECO:0000256" key="2">
    <source>
        <dbReference type="ARBA" id="ARBA00008143"/>
    </source>
</evidence>
<sequence length="1082" mass="124078">MSKQGFPIQKTNRKGGVTKVFCYSVLSLSISTALADELGTINVVDSPESIQNKKIGKTIKTAKTLEKQQVSDTRDLVKYETGISVVEKGRMGSSGYAVRGVDENRVNITIDGLQQAENMSSQGFKELFEGYGNFNNTRNGIEVENIKEVSLAKGADSTKVGSGALGGSVIFATKDARDFLLNKNFYYKFKAGYSSANNEDMFSHTIAGRYKDFDALLVRTDRDGTQLENFGYDEFDDKAQGKSRQKADPYHIEKQNTLIKLGYNPNETNRFTLMLDDGKNTSKGHDWSYTMSYGNETRHTNDSSTRRNLSFAYENYDSNLFWDSAKVTVSSQKIVQRAQTDTYCVGNNDCSYTTNPLDIKLKDGKIVDKEGNPLNIKEVPKWKNVGSYSEPKYEKDPTETTLALVNSKGEEYDYPLEGMFGTRQNQSDHWYLYNNEHKGDDILLDCTTFDCNSPLRYYHLNDGKSFVNDDRHFIDLNLNQANSEVTDDYIGKSWFDKGQKIRMKTQFVVDDVRKGKAHYKRIKMTQQKYDFVNKTWSQELSPNYNLILPSRGYIGADWKDRHLNTKTKQINLDFEKYFDTKDIEHSLAYGGSFAHTEKSMVNYSGQRLVNVKWWALNSYFDKVDENGTPLCSLNGWGEKGSPNCYRQNEVTSFLIPVKTKNGALYLTDNIRVNDWLSFDASYRYDKVSYKPTYVQGKSPDIPLGMFFNAHEQLDLKKKPAWDRNKSWAENMVAQSQYDEYYRTMIPQIEKNKKANKEYMTTQTQSFKNHSYSLGTTIDPTEYLRVQAKYSKGFRAPTPEEMYFTFAHPSFNIRPNLRLKPELANTKEVAFTLHNQRSFITLSGFRTDYQDFIDLQNQGVYEAQITGIDKNVYQNINQQNAKVTGFEIASKAYLGDFNSRLKGFSLGYKYTYQKGKITGTKNTFESGKYGKKIVKTETGDYPMNAIQPTKHVFNVGYVSDKGNYGVDVYFTHVSAKKDKDTYNTFHKEDGSPFVEPRSESYNLFDLIGFYKPLKGMTIQAGVYNLFNKEYMTWDSARSIRTFGTTNMICREKSSYNGCNTQNQGIERFHAPERNVKLNLQYEF</sequence>
<dbReference type="SUPFAM" id="SSF56935">
    <property type="entry name" value="Porins"/>
    <property type="match status" value="1"/>
</dbReference>
<evidence type="ECO:0000313" key="18">
    <source>
        <dbReference type="EMBL" id="SUB58464.1"/>
    </source>
</evidence>
<feature type="short sequence motif" description="TonB C-terminal box" evidence="13">
    <location>
        <begin position="1065"/>
        <end position="1082"/>
    </location>
</feature>
<evidence type="ECO:0000256" key="1">
    <source>
        <dbReference type="ARBA" id="ARBA00004571"/>
    </source>
</evidence>
<evidence type="ECO:0000256" key="7">
    <source>
        <dbReference type="ARBA" id="ARBA00022737"/>
    </source>
</evidence>
<dbReference type="InterPro" id="IPR037066">
    <property type="entry name" value="Plug_dom_sf"/>
</dbReference>
<proteinExistence type="inferred from homology"/>
<feature type="signal peptide" evidence="15">
    <location>
        <begin position="1"/>
        <end position="35"/>
    </location>
</feature>
<evidence type="ECO:0000256" key="15">
    <source>
        <dbReference type="SAM" id="SignalP"/>
    </source>
</evidence>
<evidence type="ECO:0000259" key="16">
    <source>
        <dbReference type="Pfam" id="PF00593"/>
    </source>
</evidence>
<keyword evidence="11 12" id="KW-0998">Cell outer membrane</keyword>
<comment type="similarity">
    <text evidence="2">Belongs to the TonB-dependent receptor family. Hemoglobin/haptoglobin binding protein subfamily.</text>
</comment>
<dbReference type="InterPro" id="IPR012910">
    <property type="entry name" value="Plug_dom"/>
</dbReference>
<keyword evidence="8 14" id="KW-0798">TonB box</keyword>
<comment type="subcellular location">
    <subcellularLocation>
        <location evidence="1 12">Cell outer membrane</location>
        <topology evidence="1 12">Multi-pass membrane protein</topology>
    </subcellularLocation>
</comment>
<dbReference type="RefSeq" id="WP_115314987.1">
    <property type="nucleotide sequence ID" value="NZ_LWIF01000001.1"/>
</dbReference>
<protein>
    <submittedName>
        <fullName evidence="18">Heme-repressible hemoglobin-binding protein</fullName>
    </submittedName>
</protein>
<dbReference type="Gene3D" id="2.40.170.20">
    <property type="entry name" value="TonB-dependent receptor, beta-barrel domain"/>
    <property type="match status" value="2"/>
</dbReference>
<evidence type="ECO:0000259" key="17">
    <source>
        <dbReference type="Pfam" id="PF07715"/>
    </source>
</evidence>
<dbReference type="GO" id="GO:0009279">
    <property type="term" value="C:cell outer membrane"/>
    <property type="evidence" value="ECO:0007669"/>
    <property type="project" value="UniProtKB-SubCell"/>
</dbReference>
<gene>
    <name evidence="18" type="primary">hgpA</name>
    <name evidence="18" type="ORF">NCTC12872_00427</name>
</gene>
<evidence type="ECO:0000256" key="3">
    <source>
        <dbReference type="ARBA" id="ARBA00022448"/>
    </source>
</evidence>
<reference evidence="18 19" key="1">
    <citation type="submission" date="2018-06" db="EMBL/GenBank/DDBJ databases">
        <authorList>
            <consortium name="Pathogen Informatics"/>
            <person name="Doyle S."/>
        </authorList>
    </citation>
    <scope>NUCLEOTIDE SEQUENCE [LARGE SCALE GENOMIC DNA]</scope>
    <source>
        <strain evidence="18 19">NCTC12872</strain>
    </source>
</reference>
<dbReference type="Pfam" id="PF00593">
    <property type="entry name" value="TonB_dep_Rec_b-barrel"/>
    <property type="match status" value="1"/>
</dbReference>
<dbReference type="OrthoDB" id="9764669at2"/>
<evidence type="ECO:0000256" key="11">
    <source>
        <dbReference type="ARBA" id="ARBA00023237"/>
    </source>
</evidence>
<evidence type="ECO:0000256" key="4">
    <source>
        <dbReference type="ARBA" id="ARBA00022452"/>
    </source>
</evidence>
<evidence type="ECO:0000256" key="8">
    <source>
        <dbReference type="ARBA" id="ARBA00023077"/>
    </source>
</evidence>
<keyword evidence="6 15" id="KW-0732">Signal</keyword>
<dbReference type="GO" id="GO:0015344">
    <property type="term" value="F:siderophore uptake transmembrane transporter activity"/>
    <property type="evidence" value="ECO:0007669"/>
    <property type="project" value="TreeGrafter"/>
</dbReference>
<evidence type="ECO:0000256" key="14">
    <source>
        <dbReference type="RuleBase" id="RU003357"/>
    </source>
</evidence>
<evidence type="ECO:0000256" key="5">
    <source>
        <dbReference type="ARBA" id="ARBA00022692"/>
    </source>
</evidence>
<feature type="domain" description="TonB-dependent receptor-like beta-barrel" evidence="16">
    <location>
        <begin position="540"/>
        <end position="1024"/>
    </location>
</feature>
<dbReference type="InterPro" id="IPR036942">
    <property type="entry name" value="Beta-barrel_TonB_sf"/>
</dbReference>